<feature type="domain" description="HTH araC/xylS-type" evidence="4">
    <location>
        <begin position="200"/>
        <end position="298"/>
    </location>
</feature>
<dbReference type="PROSITE" id="PS00041">
    <property type="entry name" value="HTH_ARAC_FAMILY_1"/>
    <property type="match status" value="1"/>
</dbReference>
<proteinExistence type="predicted"/>
<dbReference type="Pfam" id="PF01965">
    <property type="entry name" value="DJ-1_PfpI"/>
    <property type="match status" value="1"/>
</dbReference>
<keyword evidence="6" id="KW-1185">Reference proteome</keyword>
<dbReference type="InterPro" id="IPR009057">
    <property type="entry name" value="Homeodomain-like_sf"/>
</dbReference>
<dbReference type="AlphaFoldDB" id="A0AA48K931"/>
<dbReference type="SUPFAM" id="SSF46689">
    <property type="entry name" value="Homeodomain-like"/>
    <property type="match status" value="2"/>
</dbReference>
<evidence type="ECO:0000256" key="3">
    <source>
        <dbReference type="ARBA" id="ARBA00023163"/>
    </source>
</evidence>
<dbReference type="KEGG" id="msil:METEAL_10760"/>
<dbReference type="GO" id="GO:0003700">
    <property type="term" value="F:DNA-binding transcription factor activity"/>
    <property type="evidence" value="ECO:0007669"/>
    <property type="project" value="InterPro"/>
</dbReference>
<dbReference type="PANTHER" id="PTHR43130:SF3">
    <property type="entry name" value="HTH-TYPE TRANSCRIPTIONAL REGULATOR RV1931C"/>
    <property type="match status" value="1"/>
</dbReference>
<dbReference type="Gene3D" id="3.40.50.880">
    <property type="match status" value="1"/>
</dbReference>
<sequence length="304" mass="33374">MAIRIGILEYPGAQASAVLGLRDLLDQAARLHRQRGGEGLDTRVLQGLGEPEAPLAALILPPALGGEPAEDPLRQAWLLARHGEGTLLCSVCMGGMVLAETGLLDGRPATTHWGLRERFAQRFPRVRLDTDRILIDDGDLLTAGGLMAWVDLGLKLVNRFLGPEAMLATARQLLVDPGGREQRFYSTFAPVLTHGDPAVLAVQAWLQIHFGEKVDAPAMAAAARLGERTFLRRFRRATGLRPTDYLQHLRVSKARELLERPGLAVDEIAWRVGYGDPGAFRKIFLRLMGLTPGDYRRRFAVAGR</sequence>
<dbReference type="InterPro" id="IPR018060">
    <property type="entry name" value="HTH_AraC"/>
</dbReference>
<dbReference type="RefSeq" id="WP_316414804.1">
    <property type="nucleotide sequence ID" value="NZ_AP027080.1"/>
</dbReference>
<keyword evidence="1" id="KW-0805">Transcription regulation</keyword>
<evidence type="ECO:0000256" key="1">
    <source>
        <dbReference type="ARBA" id="ARBA00023015"/>
    </source>
</evidence>
<evidence type="ECO:0000259" key="4">
    <source>
        <dbReference type="PROSITE" id="PS01124"/>
    </source>
</evidence>
<protein>
    <submittedName>
        <fullName evidence="5">Transcriptional regulator</fullName>
    </submittedName>
</protein>
<dbReference type="PANTHER" id="PTHR43130">
    <property type="entry name" value="ARAC-FAMILY TRANSCRIPTIONAL REGULATOR"/>
    <property type="match status" value="1"/>
</dbReference>
<dbReference type="SMART" id="SM00342">
    <property type="entry name" value="HTH_ARAC"/>
    <property type="match status" value="1"/>
</dbReference>
<dbReference type="GO" id="GO:0043565">
    <property type="term" value="F:sequence-specific DNA binding"/>
    <property type="evidence" value="ECO:0007669"/>
    <property type="project" value="InterPro"/>
</dbReference>
<evidence type="ECO:0000313" key="6">
    <source>
        <dbReference type="Proteomes" id="UP001238179"/>
    </source>
</evidence>
<keyword evidence="3" id="KW-0804">Transcription</keyword>
<dbReference type="InterPro" id="IPR018062">
    <property type="entry name" value="HTH_AraC-typ_CS"/>
</dbReference>
<reference evidence="6" key="1">
    <citation type="journal article" date="2023" name="Int. J. Syst. Evol. Microbiol.">
        <title>Mesoterricola silvestris gen. nov., sp. nov., Mesoterricola sediminis sp. nov., Geothrix oryzae sp. nov., Geothrix edaphica sp. nov., Geothrix rubra sp. nov., and Geothrix limicola sp. nov., six novel members of Acidobacteriota isolated from soils.</title>
        <authorList>
            <person name="Itoh H."/>
            <person name="Sugisawa Y."/>
            <person name="Mise K."/>
            <person name="Xu Z."/>
            <person name="Kuniyasu M."/>
            <person name="Ushijima N."/>
            <person name="Kawano K."/>
            <person name="Kobayashi E."/>
            <person name="Shiratori Y."/>
            <person name="Masuda Y."/>
            <person name="Senoo K."/>
        </authorList>
    </citation>
    <scope>NUCLEOTIDE SEQUENCE [LARGE SCALE GENOMIC DNA]</scope>
    <source>
        <strain evidence="6">W79</strain>
    </source>
</reference>
<dbReference type="Proteomes" id="UP001238179">
    <property type="component" value="Chromosome"/>
</dbReference>
<name>A0AA48K931_9BACT</name>
<evidence type="ECO:0000313" key="5">
    <source>
        <dbReference type="EMBL" id="BDU71902.1"/>
    </source>
</evidence>
<dbReference type="InterPro" id="IPR002818">
    <property type="entry name" value="DJ-1/PfpI"/>
</dbReference>
<evidence type="ECO:0000256" key="2">
    <source>
        <dbReference type="ARBA" id="ARBA00023125"/>
    </source>
</evidence>
<dbReference type="Pfam" id="PF12833">
    <property type="entry name" value="HTH_18"/>
    <property type="match status" value="1"/>
</dbReference>
<dbReference type="PROSITE" id="PS01124">
    <property type="entry name" value="HTH_ARAC_FAMILY_2"/>
    <property type="match status" value="1"/>
</dbReference>
<organism evidence="5 6">
    <name type="scientific">Mesoterricola silvestris</name>
    <dbReference type="NCBI Taxonomy" id="2927979"/>
    <lineage>
        <taxon>Bacteria</taxon>
        <taxon>Pseudomonadati</taxon>
        <taxon>Acidobacteriota</taxon>
        <taxon>Holophagae</taxon>
        <taxon>Holophagales</taxon>
        <taxon>Holophagaceae</taxon>
        <taxon>Mesoterricola</taxon>
    </lineage>
</organism>
<dbReference type="SUPFAM" id="SSF52317">
    <property type="entry name" value="Class I glutamine amidotransferase-like"/>
    <property type="match status" value="1"/>
</dbReference>
<dbReference type="InterPro" id="IPR052158">
    <property type="entry name" value="INH-QAR"/>
</dbReference>
<dbReference type="EMBL" id="AP027080">
    <property type="protein sequence ID" value="BDU71902.1"/>
    <property type="molecule type" value="Genomic_DNA"/>
</dbReference>
<dbReference type="PRINTS" id="PR00032">
    <property type="entry name" value="HTHARAC"/>
</dbReference>
<keyword evidence="2" id="KW-0238">DNA-binding</keyword>
<gene>
    <name evidence="5" type="ORF">METEAL_10760</name>
</gene>
<accession>A0AA48K931</accession>
<dbReference type="InterPro" id="IPR029062">
    <property type="entry name" value="Class_I_gatase-like"/>
</dbReference>
<dbReference type="InterPro" id="IPR020449">
    <property type="entry name" value="Tscrpt_reg_AraC-type_HTH"/>
</dbReference>
<dbReference type="Gene3D" id="1.10.10.60">
    <property type="entry name" value="Homeodomain-like"/>
    <property type="match status" value="1"/>
</dbReference>